<dbReference type="InterPro" id="IPR052051">
    <property type="entry name" value="TCR_complex_component"/>
</dbReference>
<accession>A0A8C3Y3B5</accession>
<dbReference type="GO" id="GO:0002376">
    <property type="term" value="P:immune system process"/>
    <property type="evidence" value="ECO:0007669"/>
    <property type="project" value="UniProtKB-KW"/>
</dbReference>
<evidence type="ECO:0000256" key="6">
    <source>
        <dbReference type="ARBA" id="ARBA00023157"/>
    </source>
</evidence>
<protein>
    <recommendedName>
        <fullName evidence="8">Ig-like domain-containing protein</fullName>
    </recommendedName>
</protein>
<dbReference type="PANTHER" id="PTHR19433">
    <property type="entry name" value="T-CELL RECEPTOR ALPHA CHAIN V REGION-RELATED"/>
    <property type="match status" value="1"/>
</dbReference>
<dbReference type="PANTHER" id="PTHR19433:SF111">
    <property type="entry name" value="T CELL RECEPTOR ALPHA VARIABLE 4"/>
    <property type="match status" value="1"/>
</dbReference>
<evidence type="ECO:0000256" key="2">
    <source>
        <dbReference type="ARBA" id="ARBA00022475"/>
    </source>
</evidence>
<evidence type="ECO:0000256" key="3">
    <source>
        <dbReference type="ARBA" id="ARBA00022729"/>
    </source>
</evidence>
<evidence type="ECO:0000256" key="5">
    <source>
        <dbReference type="ARBA" id="ARBA00023136"/>
    </source>
</evidence>
<dbReference type="Ensembl" id="ENSCUST00005014760.1">
    <property type="protein sequence ID" value="ENSCUSP00005014201.1"/>
    <property type="gene ID" value="ENSCUSG00005009144.1"/>
</dbReference>
<dbReference type="Gene3D" id="2.60.40.10">
    <property type="entry name" value="Immunoglobulins"/>
    <property type="match status" value="1"/>
</dbReference>
<keyword evidence="3" id="KW-0732">Signal</keyword>
<dbReference type="AlphaFoldDB" id="A0A8C3Y3B5"/>
<feature type="domain" description="Ig-like" evidence="8">
    <location>
        <begin position="25"/>
        <end position="114"/>
    </location>
</feature>
<evidence type="ECO:0000256" key="7">
    <source>
        <dbReference type="ARBA" id="ARBA00023180"/>
    </source>
</evidence>
<reference evidence="9" key="1">
    <citation type="submission" date="2020-10" db="EMBL/GenBank/DDBJ databases">
        <title>Catharus ustulatus (Swainson's thrush) genome, bCatUst1, primary haplotype v2.</title>
        <authorList>
            <person name="Delmore K."/>
            <person name="Vafadar M."/>
            <person name="Formenti G."/>
            <person name="Chow W."/>
            <person name="Pelan S."/>
            <person name="Howe K."/>
            <person name="Rhie A."/>
            <person name="Mountcastle J."/>
            <person name="Haase B."/>
            <person name="Fedrigo O."/>
            <person name="Jarvis E.D."/>
        </authorList>
    </citation>
    <scope>NUCLEOTIDE SEQUENCE [LARGE SCALE GENOMIC DNA]</scope>
</reference>
<keyword evidence="6" id="KW-1015">Disulfide bond</keyword>
<dbReference type="SUPFAM" id="SSF48726">
    <property type="entry name" value="Immunoglobulin"/>
    <property type="match status" value="1"/>
</dbReference>
<dbReference type="InterPro" id="IPR036179">
    <property type="entry name" value="Ig-like_dom_sf"/>
</dbReference>
<comment type="subcellular location">
    <subcellularLocation>
        <location evidence="1">Cell membrane</location>
    </subcellularLocation>
</comment>
<dbReference type="InterPro" id="IPR007110">
    <property type="entry name" value="Ig-like_dom"/>
</dbReference>
<evidence type="ECO:0000313" key="9">
    <source>
        <dbReference type="Ensembl" id="ENSCUSP00005014201.1"/>
    </source>
</evidence>
<keyword evidence="2" id="KW-1003">Cell membrane</keyword>
<dbReference type="InterPro" id="IPR013783">
    <property type="entry name" value="Ig-like_fold"/>
</dbReference>
<reference evidence="9" key="3">
    <citation type="submission" date="2025-09" db="UniProtKB">
        <authorList>
            <consortium name="Ensembl"/>
        </authorList>
    </citation>
    <scope>IDENTIFICATION</scope>
</reference>
<keyword evidence="7" id="KW-0325">Glycoprotein</keyword>
<dbReference type="GO" id="GO:0005886">
    <property type="term" value="C:plasma membrane"/>
    <property type="evidence" value="ECO:0007669"/>
    <property type="project" value="UniProtKB-SubCell"/>
</dbReference>
<dbReference type="GO" id="GO:0009617">
    <property type="term" value="P:response to bacterium"/>
    <property type="evidence" value="ECO:0007669"/>
    <property type="project" value="TreeGrafter"/>
</dbReference>
<keyword evidence="5" id="KW-0472">Membrane</keyword>
<evidence type="ECO:0000256" key="4">
    <source>
        <dbReference type="ARBA" id="ARBA00022859"/>
    </source>
</evidence>
<reference evidence="9" key="2">
    <citation type="submission" date="2025-08" db="UniProtKB">
        <authorList>
            <consortium name="Ensembl"/>
        </authorList>
    </citation>
    <scope>IDENTIFICATION</scope>
</reference>
<sequence>MPVTPSTALALQSTEQQLARLRRSPSTQEPSLETTEGTGINISCSHPKIQTYELIYWYRQLPGRRPELLGSIQKDFKELPAILWVSADRRSSAVLKVEEVQVSDSALYLCAVRDTLVQGACSAVQQPRGGRGCVSARVQVTEGIQISTQCSPQLICHLCTMV</sequence>
<keyword evidence="10" id="KW-1185">Reference proteome</keyword>
<dbReference type="Pfam" id="PF07686">
    <property type="entry name" value="V-set"/>
    <property type="match status" value="1"/>
</dbReference>
<evidence type="ECO:0000256" key="1">
    <source>
        <dbReference type="ARBA" id="ARBA00004236"/>
    </source>
</evidence>
<evidence type="ECO:0000259" key="8">
    <source>
        <dbReference type="PROSITE" id="PS50835"/>
    </source>
</evidence>
<dbReference type="PROSITE" id="PS50835">
    <property type="entry name" value="IG_LIKE"/>
    <property type="match status" value="1"/>
</dbReference>
<name>A0A8C3Y3B5_CATUS</name>
<dbReference type="Proteomes" id="UP000694563">
    <property type="component" value="Chromosome 23"/>
</dbReference>
<organism evidence="9 10">
    <name type="scientific">Catharus ustulatus</name>
    <name type="common">Russet-backed thrush</name>
    <name type="synonym">Hylocichla ustulatus</name>
    <dbReference type="NCBI Taxonomy" id="91951"/>
    <lineage>
        <taxon>Eukaryota</taxon>
        <taxon>Metazoa</taxon>
        <taxon>Chordata</taxon>
        <taxon>Craniata</taxon>
        <taxon>Vertebrata</taxon>
        <taxon>Euteleostomi</taxon>
        <taxon>Archelosauria</taxon>
        <taxon>Archosauria</taxon>
        <taxon>Dinosauria</taxon>
        <taxon>Saurischia</taxon>
        <taxon>Theropoda</taxon>
        <taxon>Coelurosauria</taxon>
        <taxon>Aves</taxon>
        <taxon>Neognathae</taxon>
        <taxon>Neoaves</taxon>
        <taxon>Telluraves</taxon>
        <taxon>Australaves</taxon>
        <taxon>Passeriformes</taxon>
        <taxon>Turdidae</taxon>
        <taxon>Catharus</taxon>
    </lineage>
</organism>
<dbReference type="InterPro" id="IPR013106">
    <property type="entry name" value="Ig_V-set"/>
</dbReference>
<proteinExistence type="predicted"/>
<dbReference type="SMART" id="SM00406">
    <property type="entry name" value="IGv"/>
    <property type="match status" value="1"/>
</dbReference>
<evidence type="ECO:0000313" key="10">
    <source>
        <dbReference type="Proteomes" id="UP000694563"/>
    </source>
</evidence>
<keyword evidence="4" id="KW-0391">Immunity</keyword>